<gene>
    <name evidence="1" type="ORF">P9847_24280</name>
</gene>
<organism evidence="1 2">
    <name type="scientific">Paenibacillus chibensis</name>
    <dbReference type="NCBI Taxonomy" id="59846"/>
    <lineage>
        <taxon>Bacteria</taxon>
        <taxon>Bacillati</taxon>
        <taxon>Bacillota</taxon>
        <taxon>Bacilli</taxon>
        <taxon>Bacillales</taxon>
        <taxon>Paenibacillaceae</taxon>
        <taxon>Paenibacillus</taxon>
    </lineage>
</organism>
<protein>
    <submittedName>
        <fullName evidence="1">Uncharacterized protein</fullName>
    </submittedName>
</protein>
<keyword evidence="2" id="KW-1185">Reference proteome</keyword>
<dbReference type="RefSeq" id="WP_328281748.1">
    <property type="nucleotide sequence ID" value="NZ_JARTLD010000066.1"/>
</dbReference>
<evidence type="ECO:0000313" key="2">
    <source>
        <dbReference type="Proteomes" id="UP001343257"/>
    </source>
</evidence>
<comment type="caution">
    <text evidence="1">The sequence shown here is derived from an EMBL/GenBank/DDBJ whole genome shotgun (WGS) entry which is preliminary data.</text>
</comment>
<dbReference type="EMBL" id="JARTLD010000066">
    <property type="protein sequence ID" value="MED5020390.1"/>
    <property type="molecule type" value="Genomic_DNA"/>
</dbReference>
<accession>A0ABU6Q1X2</accession>
<proteinExistence type="predicted"/>
<sequence>MSGAEKKELVEEAKTAGKQFIQDHYDTEFICTDYEIVDPSVQSTIYLNGYVTGHEKEKITVVYSYHTHQVRTVIGPDWFIESEKDKQ</sequence>
<reference evidence="1 2" key="1">
    <citation type="submission" date="2023-03" db="EMBL/GenBank/DDBJ databases">
        <title>Bacillus Genome Sequencing.</title>
        <authorList>
            <person name="Dunlap C."/>
        </authorList>
    </citation>
    <scope>NUCLEOTIDE SEQUENCE [LARGE SCALE GENOMIC DNA]</scope>
    <source>
        <strain evidence="1 2">NRS-52</strain>
    </source>
</reference>
<name>A0ABU6Q1X2_9BACL</name>
<dbReference type="Proteomes" id="UP001343257">
    <property type="component" value="Unassembled WGS sequence"/>
</dbReference>
<evidence type="ECO:0000313" key="1">
    <source>
        <dbReference type="EMBL" id="MED5020390.1"/>
    </source>
</evidence>